<proteinExistence type="predicted"/>
<evidence type="ECO:0000313" key="1">
    <source>
        <dbReference type="EMBL" id="KUG21398.1"/>
    </source>
</evidence>
<dbReference type="AlphaFoldDB" id="A0A0W8FKE6"/>
<dbReference type="EMBL" id="LNQE01001066">
    <property type="protein sequence ID" value="KUG21398.1"/>
    <property type="molecule type" value="Genomic_DNA"/>
</dbReference>
<name>A0A0W8FKE6_9ZZZZ</name>
<protein>
    <submittedName>
        <fullName evidence="1">Uncharacterized protein</fullName>
    </submittedName>
</protein>
<organism evidence="1">
    <name type="scientific">hydrocarbon metagenome</name>
    <dbReference type="NCBI Taxonomy" id="938273"/>
    <lineage>
        <taxon>unclassified sequences</taxon>
        <taxon>metagenomes</taxon>
        <taxon>ecological metagenomes</taxon>
    </lineage>
</organism>
<accession>A0A0W8FKE6</accession>
<sequence>MIDYYELAQLVDNLLEISGDSVEALADILDDLDPETRNELLVSDLLNAYQTFYYYFRESPGDLAEERLILHPASELATGILIDEVDDCEVIAAVRESLPIIAISDGDRIVARFTGQNAYREAVRFLEESG</sequence>
<reference evidence="1" key="1">
    <citation type="journal article" date="2015" name="Proc. Natl. Acad. Sci. U.S.A.">
        <title>Networks of energetic and metabolic interactions define dynamics in microbial communities.</title>
        <authorList>
            <person name="Embree M."/>
            <person name="Liu J.K."/>
            <person name="Al-Bassam M.M."/>
            <person name="Zengler K."/>
        </authorList>
    </citation>
    <scope>NUCLEOTIDE SEQUENCE</scope>
</reference>
<gene>
    <name evidence="1" type="ORF">ASZ90_008853</name>
</gene>
<comment type="caution">
    <text evidence="1">The sequence shown here is derived from an EMBL/GenBank/DDBJ whole genome shotgun (WGS) entry which is preliminary data.</text>
</comment>